<evidence type="ECO:0000313" key="1">
    <source>
        <dbReference type="EMBL" id="KIM70406.1"/>
    </source>
</evidence>
<evidence type="ECO:0008006" key="3">
    <source>
        <dbReference type="Google" id="ProtNLM"/>
    </source>
</evidence>
<organism evidence="1 2">
    <name type="scientific">Scleroderma citrinum Foug A</name>
    <dbReference type="NCBI Taxonomy" id="1036808"/>
    <lineage>
        <taxon>Eukaryota</taxon>
        <taxon>Fungi</taxon>
        <taxon>Dikarya</taxon>
        <taxon>Basidiomycota</taxon>
        <taxon>Agaricomycotina</taxon>
        <taxon>Agaricomycetes</taxon>
        <taxon>Agaricomycetidae</taxon>
        <taxon>Boletales</taxon>
        <taxon>Sclerodermatineae</taxon>
        <taxon>Sclerodermataceae</taxon>
        <taxon>Scleroderma</taxon>
    </lineage>
</organism>
<gene>
    <name evidence="1" type="ORF">SCLCIDRAFT_18559</name>
</gene>
<keyword evidence="2" id="KW-1185">Reference proteome</keyword>
<dbReference type="PANTHER" id="PTHR19446">
    <property type="entry name" value="REVERSE TRANSCRIPTASES"/>
    <property type="match status" value="1"/>
</dbReference>
<dbReference type="OrthoDB" id="2751000at2759"/>
<dbReference type="AlphaFoldDB" id="A0A0C3ERE6"/>
<reference evidence="1 2" key="1">
    <citation type="submission" date="2014-04" db="EMBL/GenBank/DDBJ databases">
        <authorList>
            <consortium name="DOE Joint Genome Institute"/>
            <person name="Kuo A."/>
            <person name="Kohler A."/>
            <person name="Nagy L.G."/>
            <person name="Floudas D."/>
            <person name="Copeland A."/>
            <person name="Barry K.W."/>
            <person name="Cichocki N."/>
            <person name="Veneault-Fourrey C."/>
            <person name="LaButti K."/>
            <person name="Lindquist E.A."/>
            <person name="Lipzen A."/>
            <person name="Lundell T."/>
            <person name="Morin E."/>
            <person name="Murat C."/>
            <person name="Sun H."/>
            <person name="Tunlid A."/>
            <person name="Henrissat B."/>
            <person name="Grigoriev I.V."/>
            <person name="Hibbett D.S."/>
            <person name="Martin F."/>
            <person name="Nordberg H.P."/>
            <person name="Cantor M.N."/>
            <person name="Hua S.X."/>
        </authorList>
    </citation>
    <scope>NUCLEOTIDE SEQUENCE [LARGE SCALE GENOMIC DNA]</scope>
    <source>
        <strain evidence="1 2">Foug A</strain>
    </source>
</reference>
<proteinExistence type="predicted"/>
<dbReference type="Proteomes" id="UP000053989">
    <property type="component" value="Unassembled WGS sequence"/>
</dbReference>
<name>A0A0C3ERE6_9AGAM</name>
<dbReference type="EMBL" id="KN822004">
    <property type="protein sequence ID" value="KIM70406.1"/>
    <property type="molecule type" value="Genomic_DNA"/>
</dbReference>
<protein>
    <recommendedName>
        <fullName evidence="3">Reverse transcriptase domain-containing protein</fullName>
    </recommendedName>
</protein>
<reference evidence="2" key="2">
    <citation type="submission" date="2015-01" db="EMBL/GenBank/DDBJ databases">
        <title>Evolutionary Origins and Diversification of the Mycorrhizal Mutualists.</title>
        <authorList>
            <consortium name="DOE Joint Genome Institute"/>
            <consortium name="Mycorrhizal Genomics Consortium"/>
            <person name="Kohler A."/>
            <person name="Kuo A."/>
            <person name="Nagy L.G."/>
            <person name="Floudas D."/>
            <person name="Copeland A."/>
            <person name="Barry K.W."/>
            <person name="Cichocki N."/>
            <person name="Veneault-Fourrey C."/>
            <person name="LaButti K."/>
            <person name="Lindquist E.A."/>
            <person name="Lipzen A."/>
            <person name="Lundell T."/>
            <person name="Morin E."/>
            <person name="Murat C."/>
            <person name="Riley R."/>
            <person name="Ohm R."/>
            <person name="Sun H."/>
            <person name="Tunlid A."/>
            <person name="Henrissat B."/>
            <person name="Grigoriev I.V."/>
            <person name="Hibbett D.S."/>
            <person name="Martin F."/>
        </authorList>
    </citation>
    <scope>NUCLEOTIDE SEQUENCE [LARGE SCALE GENOMIC DNA]</scope>
    <source>
        <strain evidence="2">Foug A</strain>
    </source>
</reference>
<dbReference type="HOGENOM" id="CLU_136907_0_0_1"/>
<dbReference type="InParanoid" id="A0A0C3ERE6"/>
<sequence length="170" mass="19033">MTTITARYHENLQQEGLLLMTNSLRRAAIKEALDTIPSSQQLIDPELSPLNAILPRDKIEQALWSIKLGTAPGPDGIPYEVWKHLDGLHKAANANREPSFDVIGCMTMVIQDIQSHGVSPGTNFALGYLCPIYKKKERDNVKNYHPITLLNTDYKLMTKSLSLQLATQIH</sequence>
<accession>A0A0C3ERE6</accession>
<evidence type="ECO:0000313" key="2">
    <source>
        <dbReference type="Proteomes" id="UP000053989"/>
    </source>
</evidence>